<dbReference type="RefSeq" id="WP_090061369.1">
    <property type="nucleotide sequence ID" value="NZ_FORH01000005.1"/>
</dbReference>
<reference evidence="2" key="1">
    <citation type="submission" date="2016-10" db="EMBL/GenBank/DDBJ databases">
        <authorList>
            <person name="Varghese N."/>
            <person name="Submissions S."/>
        </authorList>
    </citation>
    <scope>NUCLEOTIDE SEQUENCE [LARGE SCALE GENOMIC DNA]</scope>
    <source>
        <strain evidence="2">DSM 26471</strain>
    </source>
</reference>
<dbReference type="Proteomes" id="UP000199630">
    <property type="component" value="Unassembled WGS sequence"/>
</dbReference>
<evidence type="ECO:0008006" key="3">
    <source>
        <dbReference type="Google" id="ProtNLM"/>
    </source>
</evidence>
<dbReference type="NCBIfam" id="NF047331">
    <property type="entry name" value="phage_HTJ"/>
    <property type="match status" value="1"/>
</dbReference>
<name>A0A1I3TWJ0_9RHOB</name>
<evidence type="ECO:0000313" key="2">
    <source>
        <dbReference type="Proteomes" id="UP000199630"/>
    </source>
</evidence>
<dbReference type="EMBL" id="FORH01000005">
    <property type="protein sequence ID" value="SFJ73897.1"/>
    <property type="molecule type" value="Genomic_DNA"/>
</dbReference>
<proteinExistence type="predicted"/>
<dbReference type="AlphaFoldDB" id="A0A1I3TWJ0"/>
<evidence type="ECO:0000313" key="1">
    <source>
        <dbReference type="EMBL" id="SFJ73897.1"/>
    </source>
</evidence>
<organism evidence="1 2">
    <name type="scientific">Celeribacter neptunius</name>
    <dbReference type="NCBI Taxonomy" id="588602"/>
    <lineage>
        <taxon>Bacteria</taxon>
        <taxon>Pseudomonadati</taxon>
        <taxon>Pseudomonadota</taxon>
        <taxon>Alphaproteobacteria</taxon>
        <taxon>Rhodobacterales</taxon>
        <taxon>Roseobacteraceae</taxon>
        <taxon>Celeribacter</taxon>
    </lineage>
</organism>
<sequence length="71" mass="7932">MATLAQLQTWRDDLQDARFSGVRTVRDSNGEEVTYKSDSEMRAALASIDSEIRRLSKPASSTIHFQTSKGL</sequence>
<dbReference type="OrthoDB" id="8457063at2"/>
<accession>A0A1I3TWJ0</accession>
<protein>
    <recommendedName>
        <fullName evidence="3">GpW protein</fullName>
    </recommendedName>
</protein>
<gene>
    <name evidence="1" type="ORF">SAMN04487991_2864</name>
</gene>
<dbReference type="STRING" id="588602.SAMN04487991_2864"/>
<keyword evidence="2" id="KW-1185">Reference proteome</keyword>